<reference evidence="5" key="1">
    <citation type="submission" date="2017-09" db="EMBL/GenBank/DDBJ databases">
        <title>Depth-based differentiation of microbial function through sediment-hosted aquifers and enrichment of novel symbionts in the deep terrestrial subsurface.</title>
        <authorList>
            <person name="Probst A.J."/>
            <person name="Ladd B."/>
            <person name="Jarett J.K."/>
            <person name="Geller-Mcgrath D.E."/>
            <person name="Sieber C.M.K."/>
            <person name="Emerson J.B."/>
            <person name="Anantharaman K."/>
            <person name="Thomas B.C."/>
            <person name="Malmstrom R."/>
            <person name="Stieglmeier M."/>
            <person name="Klingl A."/>
            <person name="Woyke T."/>
            <person name="Ryan C.M."/>
            <person name="Banfield J.F."/>
        </authorList>
    </citation>
    <scope>NUCLEOTIDE SEQUENCE [LARGE SCALE GENOMIC DNA]</scope>
</reference>
<dbReference type="PANTHER" id="PTHR43877">
    <property type="entry name" value="AMINOALKYLPHOSPHONATE N-ACETYLTRANSFERASE-RELATED-RELATED"/>
    <property type="match status" value="1"/>
</dbReference>
<gene>
    <name evidence="4" type="ORF">COU29_02675</name>
</gene>
<dbReference type="InterPro" id="IPR050832">
    <property type="entry name" value="Bact_Acetyltransf"/>
</dbReference>
<dbReference type="Proteomes" id="UP000231426">
    <property type="component" value="Unassembled WGS sequence"/>
</dbReference>
<evidence type="ECO:0000313" key="5">
    <source>
        <dbReference type="Proteomes" id="UP000231426"/>
    </source>
</evidence>
<evidence type="ECO:0000256" key="2">
    <source>
        <dbReference type="ARBA" id="ARBA00023315"/>
    </source>
</evidence>
<keyword evidence="2" id="KW-0012">Acyltransferase</keyword>
<feature type="domain" description="N-acetyltransferase" evidence="3">
    <location>
        <begin position="1"/>
        <end position="117"/>
    </location>
</feature>
<dbReference type="CDD" id="cd04301">
    <property type="entry name" value="NAT_SF"/>
    <property type="match status" value="1"/>
</dbReference>
<evidence type="ECO:0000259" key="3">
    <source>
        <dbReference type="PROSITE" id="PS51186"/>
    </source>
</evidence>
<evidence type="ECO:0000256" key="1">
    <source>
        <dbReference type="ARBA" id="ARBA00022679"/>
    </source>
</evidence>
<name>A0A2M6W793_9BACT</name>
<keyword evidence="1 4" id="KW-0808">Transferase</keyword>
<evidence type="ECO:0000313" key="4">
    <source>
        <dbReference type="EMBL" id="PIT88650.1"/>
    </source>
</evidence>
<dbReference type="InterPro" id="IPR000182">
    <property type="entry name" value="GNAT_dom"/>
</dbReference>
<proteinExistence type="predicted"/>
<dbReference type="GO" id="GO:0016747">
    <property type="term" value="F:acyltransferase activity, transferring groups other than amino-acyl groups"/>
    <property type="evidence" value="ECO:0007669"/>
    <property type="project" value="InterPro"/>
</dbReference>
<dbReference type="Gene3D" id="3.40.630.30">
    <property type="match status" value="1"/>
</dbReference>
<dbReference type="EMBL" id="PFBV01000003">
    <property type="protein sequence ID" value="PIT88650.1"/>
    <property type="molecule type" value="Genomic_DNA"/>
</dbReference>
<protein>
    <submittedName>
        <fullName evidence="4">GNAT family N-acetyltransferase</fullName>
    </submittedName>
</protein>
<dbReference type="PROSITE" id="PS51186">
    <property type="entry name" value="GNAT"/>
    <property type="match status" value="1"/>
</dbReference>
<dbReference type="InterPro" id="IPR016181">
    <property type="entry name" value="Acyl_CoA_acyltransferase"/>
</dbReference>
<accession>A0A2M6W793</accession>
<comment type="caution">
    <text evidence="4">The sequence shown here is derived from an EMBL/GenBank/DDBJ whole genome shotgun (WGS) entry which is preliminary data.</text>
</comment>
<dbReference type="AlphaFoldDB" id="A0A2M6W793"/>
<dbReference type="Pfam" id="PF00583">
    <property type="entry name" value="Acetyltransf_1"/>
    <property type="match status" value="1"/>
</dbReference>
<organism evidence="4 5">
    <name type="scientific">Candidatus Magasanikbacteria bacterium CG10_big_fil_rev_8_21_14_0_10_36_32</name>
    <dbReference type="NCBI Taxonomy" id="1974646"/>
    <lineage>
        <taxon>Bacteria</taxon>
        <taxon>Candidatus Magasanikiibacteriota</taxon>
    </lineage>
</organism>
<sequence length="117" mass="13980">MSEINFTKEIKKDCYAIKIIAKENGETAGRAYLYIIYNDLHDKPYGLLEDVFVEEKFRGRGLGSQLLHQIISEAKERKCYKLIADSRYERAKVHTWYEKEGFKKYGFEFRFDFFVLE</sequence>
<dbReference type="SUPFAM" id="SSF55729">
    <property type="entry name" value="Acyl-CoA N-acyltransferases (Nat)"/>
    <property type="match status" value="1"/>
</dbReference>